<keyword evidence="2 5" id="KW-0808">Transferase</keyword>
<name>A0A6C1C255_9ACTN</name>
<dbReference type="SUPFAM" id="SSF53335">
    <property type="entry name" value="S-adenosyl-L-methionine-dependent methyltransferases"/>
    <property type="match status" value="1"/>
</dbReference>
<proteinExistence type="predicted"/>
<evidence type="ECO:0000256" key="1">
    <source>
        <dbReference type="ARBA" id="ARBA00022603"/>
    </source>
</evidence>
<sequence>MAISAVSGAPYASSMATGEASETGDDPSESGLRHTRGSAYYARNAEWLAKRYESLSFETVHQESLSFLPPAPARVADIGAGTGRDAAALTERGYEVVAVEPVARMREVAQRLHADAPVVWLEGALPHLACLNGPFDVLLVSAVWMHLAESDREPAMRRLHELLTPGGVLFLTVRHGPGPEEQQLFEVPDDETLDLARACGLRPVNVWEGADRLGRGQVCWTRLVLSRECA</sequence>
<dbReference type="Gene3D" id="3.40.50.150">
    <property type="entry name" value="Vaccinia Virus protein VP39"/>
    <property type="match status" value="1"/>
</dbReference>
<dbReference type="PANTHER" id="PTHR43464">
    <property type="entry name" value="METHYLTRANSFERASE"/>
    <property type="match status" value="1"/>
</dbReference>
<feature type="region of interest" description="Disordered" evidence="4">
    <location>
        <begin position="1"/>
        <end position="34"/>
    </location>
</feature>
<dbReference type="Pfam" id="PF08241">
    <property type="entry name" value="Methyltransf_11"/>
    <property type="match status" value="1"/>
</dbReference>
<evidence type="ECO:0000256" key="2">
    <source>
        <dbReference type="ARBA" id="ARBA00022679"/>
    </source>
</evidence>
<evidence type="ECO:0000256" key="4">
    <source>
        <dbReference type="SAM" id="MobiDB-lite"/>
    </source>
</evidence>
<evidence type="ECO:0000313" key="6">
    <source>
        <dbReference type="Proteomes" id="UP000298111"/>
    </source>
</evidence>
<dbReference type="InterPro" id="IPR029063">
    <property type="entry name" value="SAM-dependent_MTases_sf"/>
</dbReference>
<evidence type="ECO:0000256" key="3">
    <source>
        <dbReference type="ARBA" id="ARBA00022691"/>
    </source>
</evidence>
<dbReference type="CDD" id="cd02440">
    <property type="entry name" value="AdoMet_MTases"/>
    <property type="match status" value="1"/>
</dbReference>
<dbReference type="InterPro" id="IPR013216">
    <property type="entry name" value="Methyltransf_11"/>
</dbReference>
<dbReference type="PANTHER" id="PTHR43464:SF19">
    <property type="entry name" value="UBIQUINONE BIOSYNTHESIS O-METHYLTRANSFERASE, MITOCHONDRIAL"/>
    <property type="match status" value="1"/>
</dbReference>
<organism evidence="5 6">
    <name type="scientific">Streptomyces albus</name>
    <dbReference type="NCBI Taxonomy" id="1888"/>
    <lineage>
        <taxon>Bacteria</taxon>
        <taxon>Bacillati</taxon>
        <taxon>Actinomycetota</taxon>
        <taxon>Actinomycetes</taxon>
        <taxon>Kitasatosporales</taxon>
        <taxon>Streptomycetaceae</taxon>
        <taxon>Streptomyces</taxon>
    </lineage>
</organism>
<accession>A0A6C1C255</accession>
<gene>
    <name evidence="5" type="ORF">D8771_27940</name>
</gene>
<comment type="caution">
    <text evidence="5">The sequence shown here is derived from an EMBL/GenBank/DDBJ whole genome shotgun (WGS) entry which is preliminary data.</text>
</comment>
<dbReference type="Proteomes" id="UP000298111">
    <property type="component" value="Unassembled WGS sequence"/>
</dbReference>
<evidence type="ECO:0000313" key="5">
    <source>
        <dbReference type="EMBL" id="TGG77331.1"/>
    </source>
</evidence>
<dbReference type="GO" id="GO:0008757">
    <property type="term" value="F:S-adenosylmethionine-dependent methyltransferase activity"/>
    <property type="evidence" value="ECO:0007669"/>
    <property type="project" value="InterPro"/>
</dbReference>
<keyword evidence="1 5" id="KW-0489">Methyltransferase</keyword>
<dbReference type="EMBL" id="RCIY01000095">
    <property type="protein sequence ID" value="TGG77331.1"/>
    <property type="molecule type" value="Genomic_DNA"/>
</dbReference>
<reference evidence="5 6" key="1">
    <citation type="submission" date="2018-10" db="EMBL/GenBank/DDBJ databases">
        <title>Isolation of pseudouridimycin from Streptomyces albus DSM 40763.</title>
        <authorList>
            <person name="Rosenqvist P."/>
            <person name="Metsae-Ketelae M."/>
            <person name="Virta P."/>
        </authorList>
    </citation>
    <scope>NUCLEOTIDE SEQUENCE [LARGE SCALE GENOMIC DNA]</scope>
    <source>
        <strain evidence="5 6">DSM 40763</strain>
    </source>
</reference>
<dbReference type="AlphaFoldDB" id="A0A6C1C255"/>
<dbReference type="GO" id="GO:0032259">
    <property type="term" value="P:methylation"/>
    <property type="evidence" value="ECO:0007669"/>
    <property type="project" value="UniProtKB-KW"/>
</dbReference>
<protein>
    <submittedName>
        <fullName evidence="5">Class I SAM-dependent methyltransferase</fullName>
    </submittedName>
</protein>
<keyword evidence="3" id="KW-0949">S-adenosyl-L-methionine</keyword>